<keyword evidence="2" id="KW-1185">Reference proteome</keyword>
<sequence length="221" mass="24099">MTHEGFSGSLTRSEPPLKVSPLTLVALEFSLLISSTFTTSKYLHSFVNRAAANRPSCLSSPIPVSLSTSPSNTSDQSPVSEKEAKYYYFGLPSCPRLVARSSSLTIPWKEPTGPEESFPRKQLGPGTNHAIGPVWEKLADAILNLLGAEKVAWTSLDLVGIGFPEEKLAPVVWVGIDPGSLSPVKGFQVALKCKELVEKNGIDDVHVEMRESIFINTFERR</sequence>
<gene>
    <name evidence="1" type="ORF">NLI96_g8623</name>
</gene>
<dbReference type="AlphaFoldDB" id="A0AAD5UX99"/>
<evidence type="ECO:0000313" key="2">
    <source>
        <dbReference type="Proteomes" id="UP001212997"/>
    </source>
</evidence>
<dbReference type="Proteomes" id="UP001212997">
    <property type="component" value="Unassembled WGS sequence"/>
</dbReference>
<dbReference type="EMBL" id="JANAWD010000398">
    <property type="protein sequence ID" value="KAJ3480067.1"/>
    <property type="molecule type" value="Genomic_DNA"/>
</dbReference>
<comment type="caution">
    <text evidence="1">The sequence shown here is derived from an EMBL/GenBank/DDBJ whole genome shotgun (WGS) entry which is preliminary data.</text>
</comment>
<reference evidence="1" key="1">
    <citation type="submission" date="2022-07" db="EMBL/GenBank/DDBJ databases">
        <title>Genome Sequence of Physisporinus lineatus.</title>
        <authorList>
            <person name="Buettner E."/>
        </authorList>
    </citation>
    <scope>NUCLEOTIDE SEQUENCE</scope>
    <source>
        <strain evidence="1">VT162</strain>
    </source>
</reference>
<organism evidence="1 2">
    <name type="scientific">Meripilus lineatus</name>
    <dbReference type="NCBI Taxonomy" id="2056292"/>
    <lineage>
        <taxon>Eukaryota</taxon>
        <taxon>Fungi</taxon>
        <taxon>Dikarya</taxon>
        <taxon>Basidiomycota</taxon>
        <taxon>Agaricomycotina</taxon>
        <taxon>Agaricomycetes</taxon>
        <taxon>Polyporales</taxon>
        <taxon>Meripilaceae</taxon>
        <taxon>Meripilus</taxon>
    </lineage>
</organism>
<proteinExistence type="predicted"/>
<protein>
    <submittedName>
        <fullName evidence="1">Uncharacterized protein</fullName>
    </submittedName>
</protein>
<accession>A0AAD5UX99</accession>
<evidence type="ECO:0000313" key="1">
    <source>
        <dbReference type="EMBL" id="KAJ3480067.1"/>
    </source>
</evidence>
<name>A0AAD5UX99_9APHY</name>